<dbReference type="InterPro" id="IPR007284">
    <property type="entry name" value="Ground-like_dom"/>
</dbReference>
<sequence>MRWLFLLLPELLLLTDCRRRAKEETRTRYQRKEPAVSIFSLHSLLDGGRGVPHGLHSLAPPFPDALTKGLRILQPTPARGFDRLGSEFGQPHFHNFLLGHPPVAFRLTWEQQNGPYALDPNCNSSELREIIVQGISDSPSDSKHRINAAIARNLDGSFGIVCAECAFSYLAHTIQDHYAIVINRSVAISDSGLRARRTIESYVQRAVQIRGTFARDCQYSLTQEVRTETYNRYLASVQPTTLHKYIHHNRQTVYDYGHFGNAYYPNYTPWHEISGAYTVSGLYGTPRAQAAQLENEWQWTRGGNYPYMRADNIVNQALQQTMLPTCLHDVIYCAKLSIAQQQAARAANAAASDPSILQ</sequence>
<protein>
    <submittedName>
        <fullName evidence="1">Ground-like domain-containing protein</fullName>
    </submittedName>
</protein>
<reference evidence="2" key="1">
    <citation type="journal article" date="2008" name="Nat. Genet.">
        <title>The Pristionchus pacificus genome provides a unique perspective on nematode lifestyle and parasitism.</title>
        <authorList>
            <person name="Dieterich C."/>
            <person name="Clifton S.W."/>
            <person name="Schuster L.N."/>
            <person name="Chinwalla A."/>
            <person name="Delehaunty K."/>
            <person name="Dinkelacker I."/>
            <person name="Fulton L."/>
            <person name="Fulton R."/>
            <person name="Godfrey J."/>
            <person name="Minx P."/>
            <person name="Mitreva M."/>
            <person name="Roeseler W."/>
            <person name="Tian H."/>
            <person name="Witte H."/>
            <person name="Yang S.P."/>
            <person name="Wilson R.K."/>
            <person name="Sommer R.J."/>
        </authorList>
    </citation>
    <scope>NUCLEOTIDE SEQUENCE [LARGE SCALE GENOMIC DNA]</scope>
    <source>
        <strain evidence="2">PS312</strain>
    </source>
</reference>
<dbReference type="OrthoDB" id="5828367at2759"/>
<evidence type="ECO:0000313" key="1">
    <source>
        <dbReference type="EnsemblMetazoa" id="PPA08488.1"/>
    </source>
</evidence>
<accession>A0A2A6CDG4</accession>
<evidence type="ECO:0000313" key="2">
    <source>
        <dbReference type="Proteomes" id="UP000005239"/>
    </source>
</evidence>
<gene>
    <name evidence="1" type="primary">WBGene00098042</name>
</gene>
<organism evidence="1 2">
    <name type="scientific">Pristionchus pacificus</name>
    <name type="common">Parasitic nematode worm</name>
    <dbReference type="NCBI Taxonomy" id="54126"/>
    <lineage>
        <taxon>Eukaryota</taxon>
        <taxon>Metazoa</taxon>
        <taxon>Ecdysozoa</taxon>
        <taxon>Nematoda</taxon>
        <taxon>Chromadorea</taxon>
        <taxon>Rhabditida</taxon>
        <taxon>Rhabditina</taxon>
        <taxon>Diplogasteromorpha</taxon>
        <taxon>Diplogasteroidea</taxon>
        <taxon>Neodiplogasteridae</taxon>
        <taxon>Pristionchus</taxon>
    </lineage>
</organism>
<keyword evidence="2" id="KW-1185">Reference proteome</keyword>
<dbReference type="Pfam" id="PF04155">
    <property type="entry name" value="Ground-like"/>
    <property type="match status" value="1"/>
</dbReference>
<dbReference type="Proteomes" id="UP000005239">
    <property type="component" value="Unassembled WGS sequence"/>
</dbReference>
<name>A0A2A6CDG4_PRIPA</name>
<dbReference type="EnsemblMetazoa" id="PPA08488.1">
    <property type="protein sequence ID" value="PPA08488.1"/>
    <property type="gene ID" value="WBGene00098042"/>
</dbReference>
<dbReference type="AlphaFoldDB" id="A0A2A6CDG4"/>
<reference evidence="1" key="2">
    <citation type="submission" date="2022-06" db="UniProtKB">
        <authorList>
            <consortium name="EnsemblMetazoa"/>
        </authorList>
    </citation>
    <scope>IDENTIFICATION</scope>
    <source>
        <strain evidence="1">PS312</strain>
    </source>
</reference>
<proteinExistence type="predicted"/>
<accession>A0A8R1YC29</accession>